<proteinExistence type="predicted"/>
<dbReference type="AlphaFoldDB" id="A0AAU7JMJ7"/>
<name>A0AAU7JMJ7_9HYPH</name>
<dbReference type="EMBL" id="CP157484">
    <property type="protein sequence ID" value="XBO41641.1"/>
    <property type="molecule type" value="Genomic_DNA"/>
</dbReference>
<evidence type="ECO:0000313" key="1">
    <source>
        <dbReference type="EMBL" id="XBO41641.1"/>
    </source>
</evidence>
<protein>
    <submittedName>
        <fullName evidence="1">Uncharacterized protein</fullName>
    </submittedName>
</protein>
<reference evidence="1" key="1">
    <citation type="submission" date="2024-05" db="EMBL/GenBank/DDBJ databases">
        <authorList>
            <person name="Kim S."/>
            <person name="Heo J."/>
            <person name="Choi H."/>
            <person name="Choi Y."/>
            <person name="Kwon S.-W."/>
            <person name="Kim Y."/>
        </authorList>
    </citation>
    <scope>NUCLEOTIDE SEQUENCE</scope>
    <source>
        <strain evidence="1">KACC 23698</strain>
    </source>
</reference>
<organism evidence="1">
    <name type="scientific">Alsobacter sp. KACC 23698</name>
    <dbReference type="NCBI Taxonomy" id="3149229"/>
    <lineage>
        <taxon>Bacteria</taxon>
        <taxon>Pseudomonadati</taxon>
        <taxon>Pseudomonadota</taxon>
        <taxon>Alphaproteobacteria</taxon>
        <taxon>Hyphomicrobiales</taxon>
        <taxon>Alsobacteraceae</taxon>
        <taxon>Alsobacter</taxon>
    </lineage>
</organism>
<sequence>MQIRASIKVQRPGDAKAKLETIAKGLRGPSKVKVGFPAGKAPGDLISIAYWNHFGTSRGIPPRPFITTAMFKGRGELRSFITAEAKKIVFAGNPTPMRYALQNLGMKGQDMVQMQILSNMPPPNAPSTVQQKGSSRTLVDTGRLVGSVTWAIDTKL</sequence>
<gene>
    <name evidence="1" type="ORF">ABEG18_13060</name>
</gene>
<accession>A0AAU7JMJ7</accession>
<dbReference type="RefSeq" id="WP_406858497.1">
    <property type="nucleotide sequence ID" value="NZ_CP157484.1"/>
</dbReference>